<dbReference type="InterPro" id="IPR051518">
    <property type="entry name" value="Sucrose_Phosphatase"/>
</dbReference>
<dbReference type="PANTHER" id="PTHR46521">
    <property type="entry name" value="SUCROSE-PHOSPHATASE 2-RELATED"/>
    <property type="match status" value="1"/>
</dbReference>
<dbReference type="GO" id="GO:0005986">
    <property type="term" value="P:sucrose biosynthetic process"/>
    <property type="evidence" value="ECO:0007669"/>
    <property type="project" value="InterPro"/>
</dbReference>
<dbReference type="AlphaFoldDB" id="A0AAN9L381"/>
<comment type="caution">
    <text evidence="2">The sequence shown here is derived from an EMBL/GenBank/DDBJ whole genome shotgun (WGS) entry which is preliminary data.</text>
</comment>
<gene>
    <name evidence="2" type="ORF">VNO77_22530</name>
</gene>
<evidence type="ECO:0000313" key="2">
    <source>
        <dbReference type="EMBL" id="KAK7328424.1"/>
    </source>
</evidence>
<dbReference type="InterPro" id="IPR032710">
    <property type="entry name" value="NTF2-like_dom_sf"/>
</dbReference>
<dbReference type="Pfam" id="PF08472">
    <property type="entry name" value="S6PP_C"/>
    <property type="match status" value="1"/>
</dbReference>
<feature type="domain" description="Sucrose-phosphatase C-terminal" evidence="1">
    <location>
        <begin position="32"/>
        <end position="108"/>
    </location>
</feature>
<keyword evidence="3" id="KW-1185">Reference proteome</keyword>
<accession>A0AAN9L381</accession>
<name>A0AAN9L381_CANGL</name>
<evidence type="ECO:0000259" key="1">
    <source>
        <dbReference type="Pfam" id="PF08472"/>
    </source>
</evidence>
<dbReference type="EMBL" id="JAYMYQ010000005">
    <property type="protein sequence ID" value="KAK7328424.1"/>
    <property type="molecule type" value="Genomic_DNA"/>
</dbReference>
<dbReference type="Gene3D" id="3.10.450.50">
    <property type="match status" value="1"/>
</dbReference>
<protein>
    <recommendedName>
        <fullName evidence="1">Sucrose-phosphatase C-terminal domain-containing protein</fullName>
    </recommendedName>
</protein>
<organism evidence="2 3">
    <name type="scientific">Canavalia gladiata</name>
    <name type="common">Sword bean</name>
    <name type="synonym">Dolichos gladiatus</name>
    <dbReference type="NCBI Taxonomy" id="3824"/>
    <lineage>
        <taxon>Eukaryota</taxon>
        <taxon>Viridiplantae</taxon>
        <taxon>Streptophyta</taxon>
        <taxon>Embryophyta</taxon>
        <taxon>Tracheophyta</taxon>
        <taxon>Spermatophyta</taxon>
        <taxon>Magnoliopsida</taxon>
        <taxon>eudicotyledons</taxon>
        <taxon>Gunneridae</taxon>
        <taxon>Pentapetalae</taxon>
        <taxon>rosids</taxon>
        <taxon>fabids</taxon>
        <taxon>Fabales</taxon>
        <taxon>Fabaceae</taxon>
        <taxon>Papilionoideae</taxon>
        <taxon>50 kb inversion clade</taxon>
        <taxon>NPAAA clade</taxon>
        <taxon>indigoferoid/millettioid clade</taxon>
        <taxon>Phaseoleae</taxon>
        <taxon>Canavalia</taxon>
    </lineage>
</organism>
<proteinExistence type="predicted"/>
<dbReference type="InterPro" id="IPR013679">
    <property type="entry name" value="SPP_C"/>
</dbReference>
<dbReference type="SUPFAM" id="SSF54427">
    <property type="entry name" value="NTF2-like"/>
    <property type="match status" value="1"/>
</dbReference>
<dbReference type="PANTHER" id="PTHR46521:SF4">
    <property type="entry name" value="SUCROSE-PHOSPHATASE 2-RELATED"/>
    <property type="match status" value="1"/>
</dbReference>
<sequence>MEFGKTSHNPRPRIAVRYFSDIGREQLGRLSPGHEIVDFNLVFEKWRHAKVENSELFITGIKAVTLPSSVYVHPSGSVHNLKEYANILRKLYGNKQGKQFRMWVDDVLGPDDPKLHEWNPELVLQQDKDYGVHNECKRPWKTT</sequence>
<dbReference type="Proteomes" id="UP001367508">
    <property type="component" value="Unassembled WGS sequence"/>
</dbReference>
<dbReference type="GO" id="GO:0050307">
    <property type="term" value="F:sucrose-phosphate phosphatase activity"/>
    <property type="evidence" value="ECO:0007669"/>
    <property type="project" value="InterPro"/>
</dbReference>
<evidence type="ECO:0000313" key="3">
    <source>
        <dbReference type="Proteomes" id="UP001367508"/>
    </source>
</evidence>
<reference evidence="2 3" key="1">
    <citation type="submission" date="2024-01" db="EMBL/GenBank/DDBJ databases">
        <title>The genomes of 5 underutilized Papilionoideae crops provide insights into root nodulation and disease resistanc.</title>
        <authorList>
            <person name="Jiang F."/>
        </authorList>
    </citation>
    <scope>NUCLEOTIDE SEQUENCE [LARGE SCALE GENOMIC DNA]</scope>
    <source>
        <strain evidence="2">LVBAO_FW01</strain>
        <tissue evidence="2">Leaves</tissue>
    </source>
</reference>